<organism evidence="1 2">
    <name type="scientific">Nocardioides lianchengensis</name>
    <dbReference type="NCBI Taxonomy" id="1045774"/>
    <lineage>
        <taxon>Bacteria</taxon>
        <taxon>Bacillati</taxon>
        <taxon>Actinomycetota</taxon>
        <taxon>Actinomycetes</taxon>
        <taxon>Propionibacteriales</taxon>
        <taxon>Nocardioidaceae</taxon>
        <taxon>Nocardioides</taxon>
    </lineage>
</organism>
<dbReference type="AlphaFoldDB" id="A0A1G6NPL4"/>
<dbReference type="STRING" id="1045774.SAMN05421872_103317"/>
<name>A0A1G6NPL4_9ACTN</name>
<sequence>MGAHTGMVHTHRLVIEGDVVRKRFMTWADGEAEREWAGLVALDAVVPDLAPVPVTREVEDGAPVVVMSRLPGSALGGAPMSAAQVDALTSSLPRLFAVPVGTGLPERAAGPTEMRGLVRGLAREHYDLAARQDQGLVGRALHQARGWVEGECEHDLVVDEVLSRGYGNLANLVWDGRRCRFVDFEDFGVSDLTDELADLVEHASSRLSRLLDVVRLLAGYPLTQDQQVRLDEHRRVLAVFWLVMLLPGNRGFDRNPAGSAEDQARHVLSMLG</sequence>
<proteinExistence type="predicted"/>
<protein>
    <submittedName>
        <fullName evidence="1">Phosphotransferase enzyme family protein</fullName>
    </submittedName>
</protein>
<dbReference type="SUPFAM" id="SSF56112">
    <property type="entry name" value="Protein kinase-like (PK-like)"/>
    <property type="match status" value="1"/>
</dbReference>
<keyword evidence="2" id="KW-1185">Reference proteome</keyword>
<gene>
    <name evidence="1" type="ORF">SAMN05421872_103317</name>
</gene>
<reference evidence="1 2" key="1">
    <citation type="submission" date="2016-10" db="EMBL/GenBank/DDBJ databases">
        <authorList>
            <person name="de Groot N.N."/>
        </authorList>
    </citation>
    <scope>NUCLEOTIDE SEQUENCE [LARGE SCALE GENOMIC DNA]</scope>
    <source>
        <strain evidence="1 2">CGMCC 4.6858</strain>
    </source>
</reference>
<evidence type="ECO:0000313" key="2">
    <source>
        <dbReference type="Proteomes" id="UP000199034"/>
    </source>
</evidence>
<accession>A0A1G6NPL4</accession>
<dbReference type="Proteomes" id="UP000199034">
    <property type="component" value="Unassembled WGS sequence"/>
</dbReference>
<dbReference type="GO" id="GO:0016740">
    <property type="term" value="F:transferase activity"/>
    <property type="evidence" value="ECO:0007669"/>
    <property type="project" value="UniProtKB-KW"/>
</dbReference>
<evidence type="ECO:0000313" key="1">
    <source>
        <dbReference type="EMBL" id="SDC69324.1"/>
    </source>
</evidence>
<dbReference type="EMBL" id="FMZM01000003">
    <property type="protein sequence ID" value="SDC69324.1"/>
    <property type="molecule type" value="Genomic_DNA"/>
</dbReference>
<keyword evidence="1" id="KW-0808">Transferase</keyword>
<dbReference type="InterPro" id="IPR011009">
    <property type="entry name" value="Kinase-like_dom_sf"/>
</dbReference>